<dbReference type="STRING" id="1441469.A0A225AYV0"/>
<proteinExistence type="predicted"/>
<evidence type="ECO:0000313" key="3">
    <source>
        <dbReference type="Proteomes" id="UP000214365"/>
    </source>
</evidence>
<dbReference type="EMBL" id="LFMY01000004">
    <property type="protein sequence ID" value="OKL60889.1"/>
    <property type="molecule type" value="Genomic_DNA"/>
</dbReference>
<dbReference type="AlphaFoldDB" id="A0A225AYV0"/>
<dbReference type="PANTHER" id="PTHR38167">
    <property type="entry name" value="C2H2-TYPE DOMAIN-CONTAINING PROTEIN"/>
    <property type="match status" value="1"/>
</dbReference>
<feature type="compositionally biased region" description="Basic and acidic residues" evidence="1">
    <location>
        <begin position="68"/>
        <end position="81"/>
    </location>
</feature>
<name>A0A225AYV0_TALAT</name>
<evidence type="ECO:0000313" key="2">
    <source>
        <dbReference type="EMBL" id="OKL60889.1"/>
    </source>
</evidence>
<evidence type="ECO:0008006" key="4">
    <source>
        <dbReference type="Google" id="ProtNLM"/>
    </source>
</evidence>
<comment type="caution">
    <text evidence="2">The sequence shown here is derived from an EMBL/GenBank/DDBJ whole genome shotgun (WGS) entry which is preliminary data.</text>
</comment>
<dbReference type="RefSeq" id="XP_020121010.1">
    <property type="nucleotide sequence ID" value="XM_020266217.1"/>
</dbReference>
<dbReference type="Proteomes" id="UP000214365">
    <property type="component" value="Unassembled WGS sequence"/>
</dbReference>
<keyword evidence="3" id="KW-1185">Reference proteome</keyword>
<evidence type="ECO:0000256" key="1">
    <source>
        <dbReference type="SAM" id="MobiDB-lite"/>
    </source>
</evidence>
<reference evidence="2 3" key="1">
    <citation type="submission" date="2015-06" db="EMBL/GenBank/DDBJ databases">
        <title>Talaromyces atroroseus IBT 11181 draft genome.</title>
        <authorList>
            <person name="Rasmussen K.B."/>
            <person name="Rasmussen S."/>
            <person name="Petersen B."/>
            <person name="Sicheritz-Ponten T."/>
            <person name="Mortensen U.H."/>
            <person name="Thrane U."/>
        </authorList>
    </citation>
    <scope>NUCLEOTIDE SEQUENCE [LARGE SCALE GENOMIC DNA]</scope>
    <source>
        <strain evidence="2 3">IBT 11181</strain>
    </source>
</reference>
<gene>
    <name evidence="2" type="ORF">UA08_03870</name>
</gene>
<dbReference type="PANTHER" id="PTHR38167:SF1">
    <property type="entry name" value="C2H2-TYPE DOMAIN-CONTAINING PROTEIN"/>
    <property type="match status" value="1"/>
</dbReference>
<accession>A0A225AYV0</accession>
<dbReference type="GeneID" id="31003625"/>
<sequence length="184" mass="21272">MQSETESTDHKISPALSAAPRELLEDVIKEFYLKVPSVREMVISKLLVNEGDVPEVFTSDSEEDSDGDENRPVKKDADPLEAKTQPTGSKRLRSRYARCINCENIFDVSKNTSQSCRYHSDASIPDEDLFPDHEECTHGPIDTPENRENYPQNFFYECCDRTLEEEGCEVSWHREDTFKRQRIY</sequence>
<dbReference type="OrthoDB" id="5422613at2759"/>
<protein>
    <recommendedName>
        <fullName evidence="4">C2H2-type domain-containing protein</fullName>
    </recommendedName>
</protein>
<feature type="region of interest" description="Disordered" evidence="1">
    <location>
        <begin position="53"/>
        <end position="90"/>
    </location>
</feature>
<organism evidence="2 3">
    <name type="scientific">Talaromyces atroroseus</name>
    <dbReference type="NCBI Taxonomy" id="1441469"/>
    <lineage>
        <taxon>Eukaryota</taxon>
        <taxon>Fungi</taxon>
        <taxon>Dikarya</taxon>
        <taxon>Ascomycota</taxon>
        <taxon>Pezizomycotina</taxon>
        <taxon>Eurotiomycetes</taxon>
        <taxon>Eurotiomycetidae</taxon>
        <taxon>Eurotiales</taxon>
        <taxon>Trichocomaceae</taxon>
        <taxon>Talaromyces</taxon>
        <taxon>Talaromyces sect. Trachyspermi</taxon>
    </lineage>
</organism>